<protein>
    <recommendedName>
        <fullName evidence="8">Peptidoglycan-associated lipoprotein</fullName>
        <shortName evidence="8">PAL</shortName>
    </recommendedName>
</protein>
<dbReference type="InterPro" id="IPR039001">
    <property type="entry name" value="Pal"/>
</dbReference>
<evidence type="ECO:0000256" key="9">
    <source>
        <dbReference type="SAM" id="SignalP"/>
    </source>
</evidence>
<dbReference type="InterPro" id="IPR036737">
    <property type="entry name" value="OmpA-like_sf"/>
</dbReference>
<dbReference type="InterPro" id="IPR050330">
    <property type="entry name" value="Bact_OuterMem_StrucFunc"/>
</dbReference>
<dbReference type="Proteomes" id="UP000190837">
    <property type="component" value="Unassembled WGS sequence"/>
</dbReference>
<comment type="subcellular location">
    <subcellularLocation>
        <location evidence="8">Cell outer membrane</location>
        <topology evidence="8">Lipid-anchor</topology>
    </subcellularLocation>
</comment>
<comment type="subunit">
    <text evidence="8">The Tol-Pal system is composed of five core proteins: the inner membrane proteins TolA, TolQ and TolR, the periplasmic protein TolB and the outer membrane protein Pal. They form a network linking the inner and outer membranes and the peptidoglycan layer.</text>
</comment>
<feature type="chain" id="PRO_5008675359" description="Peptidoglycan-associated lipoprotein" evidence="9">
    <location>
        <begin position="19"/>
        <end position="189"/>
    </location>
</feature>
<keyword evidence="1 8" id="KW-0132">Cell division</keyword>
<evidence type="ECO:0000313" key="11">
    <source>
        <dbReference type="EMBL" id="SAY55225.1"/>
    </source>
</evidence>
<dbReference type="GO" id="GO:0009279">
    <property type="term" value="C:cell outer membrane"/>
    <property type="evidence" value="ECO:0007669"/>
    <property type="project" value="UniProtKB-SubCell"/>
</dbReference>
<dbReference type="PRINTS" id="PR01021">
    <property type="entry name" value="OMPADOMAIN"/>
</dbReference>
<dbReference type="AlphaFoldDB" id="A0A1C3HNM7"/>
<evidence type="ECO:0000256" key="7">
    <source>
        <dbReference type="ARBA" id="ARBA00023306"/>
    </source>
</evidence>
<evidence type="ECO:0000256" key="6">
    <source>
        <dbReference type="ARBA" id="ARBA00023288"/>
    </source>
</evidence>
<reference evidence="12" key="1">
    <citation type="submission" date="2016-04" db="EMBL/GenBank/DDBJ databases">
        <authorList>
            <person name="Tagini F."/>
        </authorList>
    </citation>
    <scope>NUCLEOTIDE SEQUENCE [LARGE SCALE GENOMIC DNA]</scope>
    <source>
        <strain evidence="12">CHUV0807</strain>
    </source>
</reference>
<comment type="function">
    <text evidence="8">Part of the Tol-Pal system, which plays a role in outer membrane invagination during cell division and is important for maintaining outer membrane integrity.</text>
</comment>
<feature type="domain" description="OmpA-like" evidence="10">
    <location>
        <begin position="76"/>
        <end position="189"/>
    </location>
</feature>
<dbReference type="PROSITE" id="PS01068">
    <property type="entry name" value="OMPA_1"/>
    <property type="match status" value="1"/>
</dbReference>
<keyword evidence="2 8" id="KW-0732">Signal</keyword>
<proteinExistence type="inferred from homology"/>
<evidence type="ECO:0000256" key="2">
    <source>
        <dbReference type="ARBA" id="ARBA00022729"/>
    </source>
</evidence>
<dbReference type="SUPFAM" id="SSF103088">
    <property type="entry name" value="OmpA-like"/>
    <property type="match status" value="1"/>
</dbReference>
<evidence type="ECO:0000256" key="8">
    <source>
        <dbReference type="HAMAP-Rule" id="MF_02204"/>
    </source>
</evidence>
<name>A0A1C3HNM7_9GAMM</name>
<dbReference type="HAMAP" id="MF_02204">
    <property type="entry name" value="Pal"/>
    <property type="match status" value="1"/>
</dbReference>
<keyword evidence="6 8" id="KW-0449">Lipoprotein</keyword>
<dbReference type="CDD" id="cd07185">
    <property type="entry name" value="OmpA_C-like"/>
    <property type="match status" value="1"/>
</dbReference>
<dbReference type="RefSeq" id="WP_048713283.1">
    <property type="nucleotide sequence ID" value="NZ_CP171111.1"/>
</dbReference>
<evidence type="ECO:0000313" key="12">
    <source>
        <dbReference type="Proteomes" id="UP000190837"/>
    </source>
</evidence>
<dbReference type="PROSITE" id="PS51257">
    <property type="entry name" value="PROKAR_LIPOPROTEIN"/>
    <property type="match status" value="1"/>
</dbReference>
<sequence>MKRKQALGLILFSILAFGCSSPYGLEEGEGTAPGQDGGFNGYGDGATYGNNNSFGRGGAGTGDYYNDPQYGVNVVGGPQSADKDRIIYFSYDSSAIDSRSEAVIREHAKYLRAHPQTRVVLEGHTDERGTREYNIGLGERRAYSVKERFVAAGISPQQMRVLSYGEERPAAFGSSEEDYAKNRRAVIVY</sequence>
<dbReference type="InterPro" id="IPR006665">
    <property type="entry name" value="OmpA-like"/>
</dbReference>
<dbReference type="PROSITE" id="PS51123">
    <property type="entry name" value="OMPA_2"/>
    <property type="match status" value="1"/>
</dbReference>
<comment type="similarity">
    <text evidence="8">Belongs to the Pal lipoprotein family.</text>
</comment>
<dbReference type="InterPro" id="IPR014169">
    <property type="entry name" value="Pal_lipo_C"/>
</dbReference>
<dbReference type="InterPro" id="IPR006690">
    <property type="entry name" value="OMPA-like_CS"/>
</dbReference>
<evidence type="ECO:0000256" key="4">
    <source>
        <dbReference type="ARBA" id="ARBA00023139"/>
    </source>
</evidence>
<dbReference type="Pfam" id="PF00691">
    <property type="entry name" value="OmpA"/>
    <property type="match status" value="1"/>
</dbReference>
<keyword evidence="7 8" id="KW-0131">Cell cycle</keyword>
<keyword evidence="4 8" id="KW-0564">Palmitate</keyword>
<dbReference type="PANTHER" id="PTHR30329">
    <property type="entry name" value="STATOR ELEMENT OF FLAGELLAR MOTOR COMPLEX"/>
    <property type="match status" value="1"/>
</dbReference>
<dbReference type="InterPro" id="IPR006664">
    <property type="entry name" value="OMP_bac"/>
</dbReference>
<evidence type="ECO:0000256" key="3">
    <source>
        <dbReference type="ARBA" id="ARBA00023136"/>
    </source>
</evidence>
<dbReference type="EMBL" id="FKLO01000014">
    <property type="protein sequence ID" value="SAY55225.1"/>
    <property type="molecule type" value="Genomic_DNA"/>
</dbReference>
<evidence type="ECO:0000259" key="10">
    <source>
        <dbReference type="PROSITE" id="PS51123"/>
    </source>
</evidence>
<evidence type="ECO:0000256" key="1">
    <source>
        <dbReference type="ARBA" id="ARBA00022618"/>
    </source>
</evidence>
<gene>
    <name evidence="8" type="primary">pal</name>
    <name evidence="11" type="ORF">CHUV0807_0195</name>
</gene>
<feature type="signal peptide" evidence="9">
    <location>
        <begin position="1"/>
        <end position="18"/>
    </location>
</feature>
<dbReference type="PANTHER" id="PTHR30329:SF21">
    <property type="entry name" value="LIPOPROTEIN YIAD-RELATED"/>
    <property type="match status" value="1"/>
</dbReference>
<organism evidence="11 12">
    <name type="scientific">Cardiobacterium hominis</name>
    <dbReference type="NCBI Taxonomy" id="2718"/>
    <lineage>
        <taxon>Bacteria</taxon>
        <taxon>Pseudomonadati</taxon>
        <taxon>Pseudomonadota</taxon>
        <taxon>Gammaproteobacteria</taxon>
        <taxon>Cardiobacteriales</taxon>
        <taxon>Cardiobacteriaceae</taxon>
        <taxon>Cardiobacterium</taxon>
    </lineage>
</organism>
<accession>A0A1C3HNM7</accession>
<dbReference type="Gene3D" id="3.30.1330.60">
    <property type="entry name" value="OmpA-like domain"/>
    <property type="match status" value="1"/>
</dbReference>
<keyword evidence="5 8" id="KW-0998">Cell outer membrane</keyword>
<keyword evidence="3 8" id="KW-0472">Membrane</keyword>
<evidence type="ECO:0000256" key="5">
    <source>
        <dbReference type="ARBA" id="ARBA00023237"/>
    </source>
</evidence>
<dbReference type="GO" id="GO:0051301">
    <property type="term" value="P:cell division"/>
    <property type="evidence" value="ECO:0007669"/>
    <property type="project" value="UniProtKB-UniRule"/>
</dbReference>
<dbReference type="NCBIfam" id="TIGR02802">
    <property type="entry name" value="Pal_lipo"/>
    <property type="match status" value="1"/>
</dbReference>